<protein>
    <submittedName>
        <fullName evidence="1">Uncharacterized protein</fullName>
    </submittedName>
</protein>
<dbReference type="EMBL" id="BMTL01000012">
    <property type="protein sequence ID" value="GGR91646.1"/>
    <property type="molecule type" value="Genomic_DNA"/>
</dbReference>
<evidence type="ECO:0000313" key="2">
    <source>
        <dbReference type="Proteomes" id="UP000606194"/>
    </source>
</evidence>
<accession>A0A918FVM4</accession>
<dbReference type="Proteomes" id="UP000606194">
    <property type="component" value="Unassembled WGS sequence"/>
</dbReference>
<evidence type="ECO:0000313" key="1">
    <source>
        <dbReference type="EMBL" id="GGR91646.1"/>
    </source>
</evidence>
<reference evidence="1" key="2">
    <citation type="submission" date="2020-09" db="EMBL/GenBank/DDBJ databases">
        <authorList>
            <person name="Sun Q."/>
            <person name="Ohkuma M."/>
        </authorList>
    </citation>
    <scope>NUCLEOTIDE SEQUENCE</scope>
    <source>
        <strain evidence="1">JCM 4386</strain>
    </source>
</reference>
<proteinExistence type="predicted"/>
<dbReference type="RefSeq" id="WP_229878120.1">
    <property type="nucleotide sequence ID" value="NZ_BMTL01000012.1"/>
</dbReference>
<organism evidence="1 2">
    <name type="scientific">Streptomyces humidus</name>
    <dbReference type="NCBI Taxonomy" id="52259"/>
    <lineage>
        <taxon>Bacteria</taxon>
        <taxon>Bacillati</taxon>
        <taxon>Actinomycetota</taxon>
        <taxon>Actinomycetes</taxon>
        <taxon>Kitasatosporales</taxon>
        <taxon>Streptomycetaceae</taxon>
        <taxon>Streptomyces</taxon>
    </lineage>
</organism>
<name>A0A918FVM4_9ACTN</name>
<comment type="caution">
    <text evidence="1">The sequence shown here is derived from an EMBL/GenBank/DDBJ whole genome shotgun (WGS) entry which is preliminary data.</text>
</comment>
<gene>
    <name evidence="1" type="ORF">GCM10010269_33470</name>
</gene>
<dbReference type="AlphaFoldDB" id="A0A918FVM4"/>
<reference evidence="1" key="1">
    <citation type="journal article" date="2014" name="Int. J. Syst. Evol. Microbiol.">
        <title>Complete genome sequence of Corynebacterium casei LMG S-19264T (=DSM 44701T), isolated from a smear-ripened cheese.</title>
        <authorList>
            <consortium name="US DOE Joint Genome Institute (JGI-PGF)"/>
            <person name="Walter F."/>
            <person name="Albersmeier A."/>
            <person name="Kalinowski J."/>
            <person name="Ruckert C."/>
        </authorList>
    </citation>
    <scope>NUCLEOTIDE SEQUENCE</scope>
    <source>
        <strain evidence="1">JCM 4386</strain>
    </source>
</reference>
<keyword evidence="2" id="KW-1185">Reference proteome</keyword>
<sequence length="89" mass="9759">MADWHWEYDPDETQVIGGGTPAPPAFVIEVEKRAEEIVRAAEALHLDGSAYQGAGEGVQTAYVPGGMFLYLTVPRHECVYVLQVTVWPA</sequence>